<evidence type="ECO:0000313" key="9">
    <source>
        <dbReference type="EMBL" id="GAA0720880.1"/>
    </source>
</evidence>
<feature type="transmembrane region" description="Helical" evidence="8">
    <location>
        <begin position="177"/>
        <end position="196"/>
    </location>
</feature>
<evidence type="ECO:0000256" key="3">
    <source>
        <dbReference type="ARBA" id="ARBA00022448"/>
    </source>
</evidence>
<protein>
    <submittedName>
        <fullName evidence="9">ABC transporter permease</fullName>
    </submittedName>
</protein>
<keyword evidence="7 8" id="KW-0472">Membrane</keyword>
<dbReference type="CDD" id="cd06550">
    <property type="entry name" value="TM_ABC_iron-siderophores_like"/>
    <property type="match status" value="1"/>
</dbReference>
<feature type="transmembrane region" description="Helical" evidence="8">
    <location>
        <begin position="45"/>
        <end position="66"/>
    </location>
</feature>
<dbReference type="PANTHER" id="PTHR30472">
    <property type="entry name" value="FERRIC ENTEROBACTIN TRANSPORT SYSTEM PERMEASE PROTEIN"/>
    <property type="match status" value="1"/>
</dbReference>
<evidence type="ECO:0000256" key="5">
    <source>
        <dbReference type="ARBA" id="ARBA00022692"/>
    </source>
</evidence>
<proteinExistence type="inferred from homology"/>
<sequence>MKKRYLFLTLMILSLISIFIGVKEISPLDILRFNEEKVQIVLISRIPRVISIVIAGASMSISGLIMQQISRNKFISPTTAATVDCAKLGILVSLIVFTEASSLQKMLISFAFSLAGTVLFMKIVKRVKLKNTIFIPLVGIMLGNIIDSVTTFLAYKYNLVQNVSSWLQGNFSMVIKGRYELLYLSVPLLIIAFLYANKFTVAGMGEDFSTNLGLNYNKVVNMGIAIVALVSSLVVITVGKIPFLGLIIPNIVTIYLGDNMKKGISHVGLLGAVFVLFCDILGRVIIYPYEISIGLTVGIIGSILFLYLLMRRNAYEM</sequence>
<evidence type="ECO:0000256" key="4">
    <source>
        <dbReference type="ARBA" id="ARBA00022475"/>
    </source>
</evidence>
<evidence type="ECO:0000256" key="7">
    <source>
        <dbReference type="ARBA" id="ARBA00023136"/>
    </source>
</evidence>
<dbReference type="PANTHER" id="PTHR30472:SF27">
    <property type="entry name" value="PETROBACTIN IMPORT SYSTEM PERMEASE PROTEIN YCLN"/>
    <property type="match status" value="1"/>
</dbReference>
<dbReference type="Pfam" id="PF01032">
    <property type="entry name" value="FecCD"/>
    <property type="match status" value="1"/>
</dbReference>
<feature type="transmembrane region" description="Helical" evidence="8">
    <location>
        <begin position="133"/>
        <end position="157"/>
    </location>
</feature>
<comment type="caution">
    <text evidence="9">The sequence shown here is derived from an EMBL/GenBank/DDBJ whole genome shotgun (WGS) entry which is preliminary data.</text>
</comment>
<keyword evidence="10" id="KW-1185">Reference proteome</keyword>
<evidence type="ECO:0000256" key="1">
    <source>
        <dbReference type="ARBA" id="ARBA00004651"/>
    </source>
</evidence>
<keyword evidence="4" id="KW-1003">Cell membrane</keyword>
<dbReference type="RefSeq" id="WP_343767448.1">
    <property type="nucleotide sequence ID" value="NZ_BAAACF010000001.1"/>
</dbReference>
<comment type="subcellular location">
    <subcellularLocation>
        <location evidence="1">Cell membrane</location>
        <topology evidence="1">Multi-pass membrane protein</topology>
    </subcellularLocation>
</comment>
<evidence type="ECO:0000256" key="6">
    <source>
        <dbReference type="ARBA" id="ARBA00022989"/>
    </source>
</evidence>
<keyword evidence="5 8" id="KW-0812">Transmembrane</keyword>
<feature type="transmembrane region" description="Helical" evidence="8">
    <location>
        <begin position="241"/>
        <end position="257"/>
    </location>
</feature>
<evidence type="ECO:0000313" key="10">
    <source>
        <dbReference type="Proteomes" id="UP001500339"/>
    </source>
</evidence>
<dbReference type="SUPFAM" id="SSF81345">
    <property type="entry name" value="ABC transporter involved in vitamin B12 uptake, BtuC"/>
    <property type="match status" value="1"/>
</dbReference>
<name>A0ABP3U0V2_9CLOT</name>
<feature type="transmembrane region" description="Helical" evidence="8">
    <location>
        <begin position="103"/>
        <end position="121"/>
    </location>
</feature>
<dbReference type="InterPro" id="IPR037294">
    <property type="entry name" value="ABC_BtuC-like"/>
</dbReference>
<dbReference type="EMBL" id="BAAACF010000001">
    <property type="protein sequence ID" value="GAA0720880.1"/>
    <property type="molecule type" value="Genomic_DNA"/>
</dbReference>
<dbReference type="Proteomes" id="UP001500339">
    <property type="component" value="Unassembled WGS sequence"/>
</dbReference>
<feature type="transmembrane region" description="Helical" evidence="8">
    <location>
        <begin position="264"/>
        <end position="285"/>
    </location>
</feature>
<evidence type="ECO:0000256" key="8">
    <source>
        <dbReference type="SAM" id="Phobius"/>
    </source>
</evidence>
<gene>
    <name evidence="9" type="ORF">GCM10008905_10580</name>
</gene>
<dbReference type="Gene3D" id="1.10.3470.10">
    <property type="entry name" value="ABC transporter involved in vitamin B12 uptake, BtuC"/>
    <property type="match status" value="1"/>
</dbReference>
<accession>A0ABP3U0V2</accession>
<feature type="transmembrane region" description="Helical" evidence="8">
    <location>
        <begin position="291"/>
        <end position="310"/>
    </location>
</feature>
<comment type="similarity">
    <text evidence="2">Belongs to the binding-protein-dependent transport system permease family. FecCD subfamily.</text>
</comment>
<keyword evidence="3" id="KW-0813">Transport</keyword>
<organism evidence="9 10">
    <name type="scientific">Clostridium malenominatum</name>
    <dbReference type="NCBI Taxonomy" id="1539"/>
    <lineage>
        <taxon>Bacteria</taxon>
        <taxon>Bacillati</taxon>
        <taxon>Bacillota</taxon>
        <taxon>Clostridia</taxon>
        <taxon>Eubacteriales</taxon>
        <taxon>Clostridiaceae</taxon>
        <taxon>Clostridium</taxon>
    </lineage>
</organism>
<keyword evidence="6 8" id="KW-1133">Transmembrane helix</keyword>
<reference evidence="10" key="1">
    <citation type="journal article" date="2019" name="Int. J. Syst. Evol. Microbiol.">
        <title>The Global Catalogue of Microorganisms (GCM) 10K type strain sequencing project: providing services to taxonomists for standard genome sequencing and annotation.</title>
        <authorList>
            <consortium name="The Broad Institute Genomics Platform"/>
            <consortium name="The Broad Institute Genome Sequencing Center for Infectious Disease"/>
            <person name="Wu L."/>
            <person name="Ma J."/>
        </authorList>
    </citation>
    <scope>NUCLEOTIDE SEQUENCE [LARGE SCALE GENOMIC DNA]</scope>
    <source>
        <strain evidence="10">JCM 1405</strain>
    </source>
</reference>
<dbReference type="InterPro" id="IPR000522">
    <property type="entry name" value="ABC_transptr_permease_BtuC"/>
</dbReference>
<evidence type="ECO:0000256" key="2">
    <source>
        <dbReference type="ARBA" id="ARBA00007935"/>
    </source>
</evidence>